<organism evidence="3 4">
    <name type="scientific">Paenimyroides ceti</name>
    <dbReference type="NCBI Taxonomy" id="395087"/>
    <lineage>
        <taxon>Bacteria</taxon>
        <taxon>Pseudomonadati</taxon>
        <taxon>Bacteroidota</taxon>
        <taxon>Flavobacteriia</taxon>
        <taxon>Flavobacteriales</taxon>
        <taxon>Flavobacteriaceae</taxon>
        <taxon>Paenimyroides</taxon>
    </lineage>
</organism>
<name>A0ABT8D227_9FLAO</name>
<dbReference type="Pfam" id="PF12508">
    <property type="entry name" value="Transposon_TraM"/>
    <property type="match status" value="1"/>
</dbReference>
<evidence type="ECO:0000313" key="3">
    <source>
        <dbReference type="EMBL" id="MDN3709943.1"/>
    </source>
</evidence>
<evidence type="ECO:0000256" key="1">
    <source>
        <dbReference type="SAM" id="Phobius"/>
    </source>
</evidence>
<accession>A0ABT8D227</accession>
<keyword evidence="4" id="KW-1185">Reference proteome</keyword>
<keyword evidence="1" id="KW-1133">Transmembrane helix</keyword>
<keyword evidence="1" id="KW-0472">Membrane</keyword>
<feature type="domain" description="Conjugative transposon TraM C-terminal" evidence="2">
    <location>
        <begin position="207"/>
        <end position="340"/>
    </location>
</feature>
<comment type="caution">
    <text evidence="3">The sequence shown here is derived from an EMBL/GenBank/DDBJ whole genome shotgun (WGS) entry which is preliminary data.</text>
</comment>
<dbReference type="InterPro" id="IPR055407">
    <property type="entry name" value="TraM_C"/>
</dbReference>
<dbReference type="Proteomes" id="UP001242368">
    <property type="component" value="Unassembled WGS sequence"/>
</dbReference>
<gene>
    <name evidence="3" type="primary">traM</name>
    <name evidence="3" type="ORF">QW060_23870</name>
</gene>
<evidence type="ECO:0000313" key="4">
    <source>
        <dbReference type="Proteomes" id="UP001242368"/>
    </source>
</evidence>
<evidence type="ECO:0000259" key="2">
    <source>
        <dbReference type="Pfam" id="PF12508"/>
    </source>
</evidence>
<keyword evidence="1" id="KW-0812">Transmembrane</keyword>
<reference evidence="4" key="1">
    <citation type="journal article" date="2019" name="Int. J. Syst. Evol. Microbiol.">
        <title>The Global Catalogue of Microorganisms (GCM) 10K type strain sequencing project: providing services to taxonomists for standard genome sequencing and annotation.</title>
        <authorList>
            <consortium name="The Broad Institute Genomics Platform"/>
            <consortium name="The Broad Institute Genome Sequencing Center for Infectious Disease"/>
            <person name="Wu L."/>
            <person name="Ma J."/>
        </authorList>
    </citation>
    <scope>NUCLEOTIDE SEQUENCE [LARGE SCALE GENOMIC DNA]</scope>
    <source>
        <strain evidence="4">CECT 7184</strain>
    </source>
</reference>
<dbReference type="RefSeq" id="WP_290365314.1">
    <property type="nucleotide sequence ID" value="NZ_JAUFQU010000069.1"/>
</dbReference>
<feature type="transmembrane region" description="Helical" evidence="1">
    <location>
        <begin position="16"/>
        <end position="37"/>
    </location>
</feature>
<proteinExistence type="predicted"/>
<dbReference type="EMBL" id="JAUFQU010000069">
    <property type="protein sequence ID" value="MDN3709943.1"/>
    <property type="molecule type" value="Genomic_DNA"/>
</dbReference>
<sequence length="343" mass="38552">MNWDIRNLSEEDKRKYIVYAIFGIVSIGVIGVGFSFVSGKDTANKEVNSIDIPLSEEKEQYENRLQALQKFDTVKGDPNQRMTQFFARKKTDDIEDNMDYFNQTKSGSSVGSNYEPIHQKVDNTTPAQPSNYNRYGNSSMWQVEEPVNNNIGYSSANKNEYIENRVQQIEQRTTVQTTETYVNNVSTVQQSKKDLFEKGKQVGNSTIKAVVRGTQEVKNGQTLRFQTNEEGVVNGTKIPRNTSLFGIVRFNQYRAEIVIETANINGSIIPINLMVYSNDGLKGIPISMDETLKQGRNTAVDHVARRGGILGKAGNVVGSVVSNKVKERSVKFIDNQKVLLIQK</sequence>
<protein>
    <submittedName>
        <fullName evidence="3">Conjugative transposon protein TraM</fullName>
    </submittedName>
</protein>